<evidence type="ECO:0000313" key="1">
    <source>
        <dbReference type="EMBL" id="SVC14234.1"/>
    </source>
</evidence>
<sequence length="124" mass="14643">MNRKILGWLDQHYNKFQINDPAIPAPFFIIGSGRSGTTLLRTILNGHASIVIPPEIFGFRNGYMKYKFYQWKDWDHVSKIVINTYKNGKEFFLWDISLKPVYNKVECLPNENQTFARLIDLIFR</sequence>
<name>A0A382JP38_9ZZZZ</name>
<organism evidence="1">
    <name type="scientific">marine metagenome</name>
    <dbReference type="NCBI Taxonomy" id="408172"/>
    <lineage>
        <taxon>unclassified sequences</taxon>
        <taxon>metagenomes</taxon>
        <taxon>ecological metagenomes</taxon>
    </lineage>
</organism>
<evidence type="ECO:0008006" key="2">
    <source>
        <dbReference type="Google" id="ProtNLM"/>
    </source>
</evidence>
<gene>
    <name evidence="1" type="ORF">METZ01_LOCUS267088</name>
</gene>
<feature type="non-terminal residue" evidence="1">
    <location>
        <position position="124"/>
    </location>
</feature>
<accession>A0A382JP38</accession>
<dbReference type="EMBL" id="UINC01075747">
    <property type="protein sequence ID" value="SVC14234.1"/>
    <property type="molecule type" value="Genomic_DNA"/>
</dbReference>
<proteinExistence type="predicted"/>
<dbReference type="Pfam" id="PF13469">
    <property type="entry name" value="Sulfotransfer_3"/>
    <property type="match status" value="1"/>
</dbReference>
<dbReference type="InterPro" id="IPR027417">
    <property type="entry name" value="P-loop_NTPase"/>
</dbReference>
<dbReference type="AlphaFoldDB" id="A0A382JP38"/>
<protein>
    <recommendedName>
        <fullName evidence="2">Sulfotransferase domain-containing protein</fullName>
    </recommendedName>
</protein>
<dbReference type="SUPFAM" id="SSF52540">
    <property type="entry name" value="P-loop containing nucleoside triphosphate hydrolases"/>
    <property type="match status" value="1"/>
</dbReference>
<dbReference type="Gene3D" id="3.40.50.300">
    <property type="entry name" value="P-loop containing nucleotide triphosphate hydrolases"/>
    <property type="match status" value="1"/>
</dbReference>
<reference evidence="1" key="1">
    <citation type="submission" date="2018-05" db="EMBL/GenBank/DDBJ databases">
        <authorList>
            <person name="Lanie J.A."/>
            <person name="Ng W.-L."/>
            <person name="Kazmierczak K.M."/>
            <person name="Andrzejewski T.M."/>
            <person name="Davidsen T.M."/>
            <person name="Wayne K.J."/>
            <person name="Tettelin H."/>
            <person name="Glass J.I."/>
            <person name="Rusch D."/>
            <person name="Podicherti R."/>
            <person name="Tsui H.-C.T."/>
            <person name="Winkler M.E."/>
        </authorList>
    </citation>
    <scope>NUCLEOTIDE SEQUENCE</scope>
</reference>